<dbReference type="EMBL" id="CAJNJA010045205">
    <property type="protein sequence ID" value="CAE7807787.1"/>
    <property type="molecule type" value="Genomic_DNA"/>
</dbReference>
<reference evidence="1" key="1">
    <citation type="submission" date="2021-02" db="EMBL/GenBank/DDBJ databases">
        <authorList>
            <person name="Dougan E. K."/>
            <person name="Rhodes N."/>
            <person name="Thang M."/>
            <person name="Chan C."/>
        </authorList>
    </citation>
    <scope>NUCLEOTIDE SEQUENCE</scope>
</reference>
<evidence type="ECO:0000313" key="1">
    <source>
        <dbReference type="EMBL" id="CAE7807787.1"/>
    </source>
</evidence>
<keyword evidence="2" id="KW-1185">Reference proteome</keyword>
<dbReference type="Proteomes" id="UP000601435">
    <property type="component" value="Unassembled WGS sequence"/>
</dbReference>
<evidence type="ECO:0000313" key="2">
    <source>
        <dbReference type="Proteomes" id="UP000601435"/>
    </source>
</evidence>
<sequence length="239" mass="27425">MVGRLRKVRRRLPKVPRIAWKRLLEPGKPVRLPRYTDTALRLMAVSVLPRGSTPTAGQKREKFAELQLIRKTSGAEDHPSRQRFALWRFRARRSAWHARPLKALLNCSDWNTYLSAVGYPLLVLGTLEGALAPLQKTQAADETQAEDQSTGMVRPNNVDEFYDAVEAHLRQHGRTPMRRLGNFVALPPAGQSLKLKKLLLERRDRFIIDLSGSVEINHSRRWRWSSQGLVTKRRRTAAR</sequence>
<dbReference type="AlphaFoldDB" id="A0A812Z2L0"/>
<organism evidence="1 2">
    <name type="scientific">Symbiodinium necroappetens</name>
    <dbReference type="NCBI Taxonomy" id="1628268"/>
    <lineage>
        <taxon>Eukaryota</taxon>
        <taxon>Sar</taxon>
        <taxon>Alveolata</taxon>
        <taxon>Dinophyceae</taxon>
        <taxon>Suessiales</taxon>
        <taxon>Symbiodiniaceae</taxon>
        <taxon>Symbiodinium</taxon>
    </lineage>
</organism>
<protein>
    <submittedName>
        <fullName evidence="1">Pdx1 protein</fullName>
    </submittedName>
</protein>
<name>A0A812Z2L0_9DINO</name>
<proteinExistence type="predicted"/>
<comment type="caution">
    <text evidence="1">The sequence shown here is derived from an EMBL/GenBank/DDBJ whole genome shotgun (WGS) entry which is preliminary data.</text>
</comment>
<dbReference type="OrthoDB" id="1660966at2759"/>
<accession>A0A812Z2L0</accession>
<gene>
    <name evidence="1" type="primary">pdx1</name>
    <name evidence="1" type="ORF">SNEC2469_LOCUS23905</name>
</gene>